<dbReference type="InterPro" id="IPR003594">
    <property type="entry name" value="HATPase_dom"/>
</dbReference>
<evidence type="ECO:0000256" key="1">
    <source>
        <dbReference type="ARBA" id="ARBA00000085"/>
    </source>
</evidence>
<gene>
    <name evidence="13" type="ORF">RM423_24080</name>
</gene>
<dbReference type="Pfam" id="PF00512">
    <property type="entry name" value="HisKA"/>
    <property type="match status" value="1"/>
</dbReference>
<evidence type="ECO:0000256" key="2">
    <source>
        <dbReference type="ARBA" id="ARBA00004236"/>
    </source>
</evidence>
<dbReference type="InterPro" id="IPR036097">
    <property type="entry name" value="HisK_dim/P_sf"/>
</dbReference>
<evidence type="ECO:0000256" key="10">
    <source>
        <dbReference type="SAM" id="Phobius"/>
    </source>
</evidence>
<evidence type="ECO:0000256" key="3">
    <source>
        <dbReference type="ARBA" id="ARBA00012438"/>
    </source>
</evidence>
<dbReference type="InterPro" id="IPR003661">
    <property type="entry name" value="HisK_dim/P_dom"/>
</dbReference>
<feature type="domain" description="HAMP" evidence="12">
    <location>
        <begin position="62"/>
        <end position="115"/>
    </location>
</feature>
<dbReference type="Proteomes" id="UP001183176">
    <property type="component" value="Unassembled WGS sequence"/>
</dbReference>
<dbReference type="PROSITE" id="PS50109">
    <property type="entry name" value="HIS_KIN"/>
    <property type="match status" value="1"/>
</dbReference>
<dbReference type="Pfam" id="PF00672">
    <property type="entry name" value="HAMP"/>
    <property type="match status" value="1"/>
</dbReference>
<keyword evidence="14" id="KW-1185">Reference proteome</keyword>
<reference evidence="14" key="1">
    <citation type="submission" date="2023-07" db="EMBL/GenBank/DDBJ databases">
        <title>30 novel species of actinomycetes from the DSMZ collection.</title>
        <authorList>
            <person name="Nouioui I."/>
        </authorList>
    </citation>
    <scope>NUCLEOTIDE SEQUENCE [LARGE SCALE GENOMIC DNA]</scope>
    <source>
        <strain evidence="14">DSM 44399</strain>
    </source>
</reference>
<dbReference type="Pfam" id="PF02518">
    <property type="entry name" value="HATPase_c"/>
    <property type="match status" value="1"/>
</dbReference>
<evidence type="ECO:0000313" key="14">
    <source>
        <dbReference type="Proteomes" id="UP001183176"/>
    </source>
</evidence>
<keyword evidence="4" id="KW-0597">Phosphoprotein</keyword>
<dbReference type="SUPFAM" id="SSF55874">
    <property type="entry name" value="ATPase domain of HSP90 chaperone/DNA topoisomerase II/histidine kinase"/>
    <property type="match status" value="1"/>
</dbReference>
<keyword evidence="5" id="KW-0808">Transferase</keyword>
<dbReference type="SMART" id="SM00387">
    <property type="entry name" value="HATPase_c"/>
    <property type="match status" value="1"/>
</dbReference>
<dbReference type="CDD" id="cd00082">
    <property type="entry name" value="HisKA"/>
    <property type="match status" value="1"/>
</dbReference>
<evidence type="ECO:0000256" key="7">
    <source>
        <dbReference type="ARBA" id="ARBA00022777"/>
    </source>
</evidence>
<evidence type="ECO:0000259" key="12">
    <source>
        <dbReference type="PROSITE" id="PS50885"/>
    </source>
</evidence>
<dbReference type="InterPro" id="IPR005467">
    <property type="entry name" value="His_kinase_dom"/>
</dbReference>
<dbReference type="InterPro" id="IPR036890">
    <property type="entry name" value="HATPase_C_sf"/>
</dbReference>
<keyword evidence="9" id="KW-0902">Two-component regulatory system</keyword>
<comment type="caution">
    <text evidence="13">The sequence shown here is derived from an EMBL/GenBank/DDBJ whole genome shotgun (WGS) entry which is preliminary data.</text>
</comment>
<feature type="transmembrane region" description="Helical" evidence="10">
    <location>
        <begin position="38"/>
        <end position="61"/>
    </location>
</feature>
<dbReference type="PROSITE" id="PS50885">
    <property type="entry name" value="HAMP"/>
    <property type="match status" value="1"/>
</dbReference>
<dbReference type="EMBL" id="JAVREH010000109">
    <property type="protein sequence ID" value="MDT0264438.1"/>
    <property type="molecule type" value="Genomic_DNA"/>
</dbReference>
<organism evidence="13 14">
    <name type="scientific">Jatrophihabitans lederbergiae</name>
    <dbReference type="NCBI Taxonomy" id="3075547"/>
    <lineage>
        <taxon>Bacteria</taxon>
        <taxon>Bacillati</taxon>
        <taxon>Actinomycetota</taxon>
        <taxon>Actinomycetes</taxon>
        <taxon>Jatrophihabitantales</taxon>
        <taxon>Jatrophihabitantaceae</taxon>
        <taxon>Jatrophihabitans</taxon>
    </lineage>
</organism>
<dbReference type="RefSeq" id="WP_311425575.1">
    <property type="nucleotide sequence ID" value="NZ_JAVREH010000109.1"/>
</dbReference>
<dbReference type="SUPFAM" id="SSF158472">
    <property type="entry name" value="HAMP domain-like"/>
    <property type="match status" value="1"/>
</dbReference>
<dbReference type="Gene3D" id="3.30.565.10">
    <property type="entry name" value="Histidine kinase-like ATPase, C-terminal domain"/>
    <property type="match status" value="1"/>
</dbReference>
<accession>A0ABU2JHI0</accession>
<dbReference type="InterPro" id="IPR003660">
    <property type="entry name" value="HAMP_dom"/>
</dbReference>
<evidence type="ECO:0000256" key="8">
    <source>
        <dbReference type="ARBA" id="ARBA00022989"/>
    </source>
</evidence>
<sequence length="302" mass="32901">MIPTDIQVVAVRTTVSGRAVTVITGTSTGLLSQVNSEFLRHLLLGLPIILLLAAGTVWVVVGRALRPVKRIRQAVTEITSADLSRRVPEPGTPDEIGHLAHTMNDMLERLDAAAIKQRRFVADASHELRSPLAAIRTTLEVGLAHPARAPWPTIAARAAQQSTRLEDLIQQLLVLAKADEHQLTAHQQRVDVSPLLREVTTNTPAHHLDISLDAPSGAATVGNPDHLRRLFSNIIDNAVRHADSQVRITTATTAHEVRIEVDDDGPGIPTADRDRIFDRFVRLDYSRERGSGTTGLGLIPFS</sequence>
<keyword evidence="10" id="KW-0472">Membrane</keyword>
<dbReference type="InterPro" id="IPR050428">
    <property type="entry name" value="TCS_sensor_his_kinase"/>
</dbReference>
<dbReference type="SMART" id="SM00304">
    <property type="entry name" value="HAMP"/>
    <property type="match status" value="1"/>
</dbReference>
<evidence type="ECO:0000256" key="5">
    <source>
        <dbReference type="ARBA" id="ARBA00022679"/>
    </source>
</evidence>
<dbReference type="GO" id="GO:0016301">
    <property type="term" value="F:kinase activity"/>
    <property type="evidence" value="ECO:0007669"/>
    <property type="project" value="UniProtKB-KW"/>
</dbReference>
<feature type="domain" description="Histidine kinase" evidence="11">
    <location>
        <begin position="123"/>
        <end position="302"/>
    </location>
</feature>
<evidence type="ECO:0000313" key="13">
    <source>
        <dbReference type="EMBL" id="MDT0264438.1"/>
    </source>
</evidence>
<dbReference type="CDD" id="cd06225">
    <property type="entry name" value="HAMP"/>
    <property type="match status" value="1"/>
</dbReference>
<protein>
    <recommendedName>
        <fullName evidence="3">histidine kinase</fullName>
        <ecNumber evidence="3">2.7.13.3</ecNumber>
    </recommendedName>
</protein>
<comment type="subcellular location">
    <subcellularLocation>
        <location evidence="2">Cell membrane</location>
    </subcellularLocation>
</comment>
<keyword evidence="8 10" id="KW-1133">Transmembrane helix</keyword>
<name>A0ABU2JHI0_9ACTN</name>
<dbReference type="Gene3D" id="6.10.340.10">
    <property type="match status" value="1"/>
</dbReference>
<evidence type="ECO:0000259" key="11">
    <source>
        <dbReference type="PROSITE" id="PS50109"/>
    </source>
</evidence>
<proteinExistence type="predicted"/>
<dbReference type="SUPFAM" id="SSF47384">
    <property type="entry name" value="Homodimeric domain of signal transducing histidine kinase"/>
    <property type="match status" value="1"/>
</dbReference>
<keyword evidence="6 10" id="KW-0812">Transmembrane</keyword>
<dbReference type="PANTHER" id="PTHR45436:SF5">
    <property type="entry name" value="SENSOR HISTIDINE KINASE TRCS"/>
    <property type="match status" value="1"/>
</dbReference>
<dbReference type="CDD" id="cd00075">
    <property type="entry name" value="HATPase"/>
    <property type="match status" value="1"/>
</dbReference>
<dbReference type="EC" id="2.7.13.3" evidence="3"/>
<keyword evidence="7 13" id="KW-0418">Kinase</keyword>
<comment type="catalytic activity">
    <reaction evidence="1">
        <text>ATP + protein L-histidine = ADP + protein N-phospho-L-histidine.</text>
        <dbReference type="EC" id="2.7.13.3"/>
    </reaction>
</comment>
<dbReference type="Gene3D" id="1.10.287.130">
    <property type="match status" value="1"/>
</dbReference>
<dbReference type="SMART" id="SM00388">
    <property type="entry name" value="HisKA"/>
    <property type="match status" value="1"/>
</dbReference>
<dbReference type="PANTHER" id="PTHR45436">
    <property type="entry name" value="SENSOR HISTIDINE KINASE YKOH"/>
    <property type="match status" value="1"/>
</dbReference>
<evidence type="ECO:0000256" key="9">
    <source>
        <dbReference type="ARBA" id="ARBA00023012"/>
    </source>
</evidence>
<evidence type="ECO:0000256" key="6">
    <source>
        <dbReference type="ARBA" id="ARBA00022692"/>
    </source>
</evidence>
<evidence type="ECO:0000256" key="4">
    <source>
        <dbReference type="ARBA" id="ARBA00022553"/>
    </source>
</evidence>